<dbReference type="EMBL" id="CP023154">
    <property type="protein sequence ID" value="QEK79685.1"/>
    <property type="molecule type" value="Genomic_DNA"/>
</dbReference>
<evidence type="ECO:0000313" key="3">
    <source>
        <dbReference type="Proteomes" id="UP000324354"/>
    </source>
</evidence>
<reference evidence="2 3" key="1">
    <citation type="submission" date="2017-08" db="EMBL/GenBank/DDBJ databases">
        <title>Resequencing and Reannotation of the genome of Pyrococcus furiosus type strain DSM3638.</title>
        <authorList>
            <person name="Reichelt R.M."/>
            <person name="Bunk B."/>
        </authorList>
    </citation>
    <scope>NUCLEOTIDE SEQUENCE [LARGE SCALE GENOMIC DNA]</scope>
    <source>
        <strain evidence="2 3">DSM 3638</strain>
    </source>
</reference>
<evidence type="ECO:0000256" key="1">
    <source>
        <dbReference type="SAM" id="Coils"/>
    </source>
</evidence>
<dbReference type="AlphaFoldDB" id="A0A5C0XSU3"/>
<name>A0A5C0XSU3_PYRFU</name>
<organism evidence="2 3">
    <name type="scientific">Pyrococcus furiosus (strain ATCC 43587 / DSM 3638 / JCM 8422 / Vc1)</name>
    <dbReference type="NCBI Taxonomy" id="186497"/>
    <lineage>
        <taxon>Archaea</taxon>
        <taxon>Methanobacteriati</taxon>
        <taxon>Methanobacteriota</taxon>
        <taxon>Thermococci</taxon>
        <taxon>Thermococcales</taxon>
        <taxon>Thermococcaceae</taxon>
        <taxon>Pyrococcus</taxon>
    </lineage>
</organism>
<gene>
    <name evidence="2" type="ORF">PFDSM3638_03275</name>
</gene>
<protein>
    <submittedName>
        <fullName evidence="2">Uncharacterized protein</fullName>
    </submittedName>
</protein>
<accession>A0A5C0XSU3</accession>
<proteinExistence type="predicted"/>
<feature type="coiled-coil region" evidence="1">
    <location>
        <begin position="21"/>
        <end position="81"/>
    </location>
</feature>
<evidence type="ECO:0000313" key="2">
    <source>
        <dbReference type="EMBL" id="QEK79685.1"/>
    </source>
</evidence>
<dbReference type="Proteomes" id="UP000324354">
    <property type="component" value="Chromosome"/>
</dbReference>
<keyword evidence="1" id="KW-0175">Coiled coil</keyword>
<sequence length="132" mass="15766">MEFLEKFKDEPVLEVLQKVSLDELKEEEVRLRLRIKKVRKELEMIELEWHLRILKGEEVGENKDKENIKSLLQQLNEYRRKCAIIRTLIMLKEGLDKLSKIPLKDWEKSLPILEEGISVYTPLPFFDIDLSC</sequence>